<name>A0A9D9EZ60_9BACT</name>
<feature type="signal peptide" evidence="2">
    <location>
        <begin position="1"/>
        <end position="23"/>
    </location>
</feature>
<evidence type="ECO:0000256" key="2">
    <source>
        <dbReference type="SAM" id="SignalP"/>
    </source>
</evidence>
<keyword evidence="1" id="KW-0472">Membrane</keyword>
<keyword evidence="2" id="KW-0732">Signal</keyword>
<feature type="transmembrane region" description="Helical" evidence="1">
    <location>
        <begin position="103"/>
        <end position="122"/>
    </location>
</feature>
<sequence>MKRLILISLLAVIAMADALQASAQYNDIYRQGTKLFSSEGIQLTPEEVSMLFSSDEGLSYSDWEKYCTCFKAGKGLLIASGSLTGAGLLTLGIGAVGLMVEGISIGVGVGLLAPVIAISGETPEITYDSRFRGVAIAGLVMSGTGILGLATGTAVYCVYKKRLDNMVDAYNGTAEASLSFGLQRNGVGFALDF</sequence>
<evidence type="ECO:0000313" key="4">
    <source>
        <dbReference type="Proteomes" id="UP000823661"/>
    </source>
</evidence>
<proteinExistence type="predicted"/>
<accession>A0A9D9EZ60</accession>
<keyword evidence="1" id="KW-1133">Transmembrane helix</keyword>
<feature type="transmembrane region" description="Helical" evidence="1">
    <location>
        <begin position="134"/>
        <end position="159"/>
    </location>
</feature>
<reference evidence="3" key="1">
    <citation type="submission" date="2020-10" db="EMBL/GenBank/DDBJ databases">
        <authorList>
            <person name="Gilroy R."/>
        </authorList>
    </citation>
    <scope>NUCLEOTIDE SEQUENCE</scope>
    <source>
        <strain evidence="3">B1-20833</strain>
    </source>
</reference>
<evidence type="ECO:0000256" key="1">
    <source>
        <dbReference type="SAM" id="Phobius"/>
    </source>
</evidence>
<comment type="caution">
    <text evidence="3">The sequence shown here is derived from an EMBL/GenBank/DDBJ whole genome shotgun (WGS) entry which is preliminary data.</text>
</comment>
<dbReference type="AlphaFoldDB" id="A0A9D9EZ60"/>
<evidence type="ECO:0000313" key="3">
    <source>
        <dbReference type="EMBL" id="MBO8452349.1"/>
    </source>
</evidence>
<gene>
    <name evidence="3" type="ORF">IAC06_05645</name>
</gene>
<dbReference type="EMBL" id="JADIMI010000055">
    <property type="protein sequence ID" value="MBO8452349.1"/>
    <property type="molecule type" value="Genomic_DNA"/>
</dbReference>
<protein>
    <submittedName>
        <fullName evidence="3">Uncharacterized protein</fullName>
    </submittedName>
</protein>
<keyword evidence="1" id="KW-0812">Transmembrane</keyword>
<reference evidence="3" key="2">
    <citation type="journal article" date="2021" name="PeerJ">
        <title>Extensive microbial diversity within the chicken gut microbiome revealed by metagenomics and culture.</title>
        <authorList>
            <person name="Gilroy R."/>
            <person name="Ravi A."/>
            <person name="Getino M."/>
            <person name="Pursley I."/>
            <person name="Horton D.L."/>
            <person name="Alikhan N.F."/>
            <person name="Baker D."/>
            <person name="Gharbi K."/>
            <person name="Hall N."/>
            <person name="Watson M."/>
            <person name="Adriaenssens E.M."/>
            <person name="Foster-Nyarko E."/>
            <person name="Jarju S."/>
            <person name="Secka A."/>
            <person name="Antonio M."/>
            <person name="Oren A."/>
            <person name="Chaudhuri R.R."/>
            <person name="La Ragione R."/>
            <person name="Hildebrand F."/>
            <person name="Pallen M.J."/>
        </authorList>
    </citation>
    <scope>NUCLEOTIDE SEQUENCE</scope>
    <source>
        <strain evidence="3">B1-20833</strain>
    </source>
</reference>
<organism evidence="3 4">
    <name type="scientific">Candidatus Cryptobacteroides intestinavium</name>
    <dbReference type="NCBI Taxonomy" id="2840766"/>
    <lineage>
        <taxon>Bacteria</taxon>
        <taxon>Pseudomonadati</taxon>
        <taxon>Bacteroidota</taxon>
        <taxon>Bacteroidia</taxon>
        <taxon>Bacteroidales</taxon>
        <taxon>Candidatus Cryptobacteroides</taxon>
    </lineage>
</organism>
<feature type="transmembrane region" description="Helical" evidence="1">
    <location>
        <begin position="76"/>
        <end position="96"/>
    </location>
</feature>
<dbReference type="Proteomes" id="UP000823661">
    <property type="component" value="Unassembled WGS sequence"/>
</dbReference>
<feature type="chain" id="PRO_5039238345" evidence="2">
    <location>
        <begin position="24"/>
        <end position="193"/>
    </location>
</feature>